<dbReference type="Proteomes" id="UP000063964">
    <property type="component" value="Chromosome"/>
</dbReference>
<dbReference type="EMBL" id="CP014230">
    <property type="protein sequence ID" value="AMD93561.1"/>
    <property type="molecule type" value="Genomic_DNA"/>
</dbReference>
<protein>
    <submittedName>
        <fullName evidence="2">Uncharacterized protein</fullName>
    </submittedName>
</protein>
<evidence type="ECO:0000313" key="3">
    <source>
        <dbReference type="Proteomes" id="UP000063964"/>
    </source>
</evidence>
<keyword evidence="1" id="KW-0812">Transmembrane</keyword>
<keyword evidence="1" id="KW-0472">Membrane</keyword>
<name>A0A109W6F7_9BACT</name>
<gene>
    <name evidence="2" type="ORF">AXF15_10915</name>
</gene>
<proteinExistence type="predicted"/>
<accession>A0A109W6F7</accession>
<organism evidence="2 3">
    <name type="scientific">Desulfomicrobium orale DSM 12838</name>
    <dbReference type="NCBI Taxonomy" id="888061"/>
    <lineage>
        <taxon>Bacteria</taxon>
        <taxon>Pseudomonadati</taxon>
        <taxon>Thermodesulfobacteriota</taxon>
        <taxon>Desulfovibrionia</taxon>
        <taxon>Desulfovibrionales</taxon>
        <taxon>Desulfomicrobiaceae</taxon>
        <taxon>Desulfomicrobium</taxon>
    </lineage>
</organism>
<reference evidence="3" key="1">
    <citation type="submission" date="2016-02" db="EMBL/GenBank/DDBJ databases">
        <authorList>
            <person name="Holder M.E."/>
            <person name="Ajami N.J."/>
            <person name="Petrosino J.F."/>
        </authorList>
    </citation>
    <scope>NUCLEOTIDE SEQUENCE [LARGE SCALE GENOMIC DNA]</scope>
    <source>
        <strain evidence="3">DSM 12838</strain>
    </source>
</reference>
<sequence length="367" mass="39020">MPIYEISDVKPEGFDEANATVQEIGGYTNGYVIDAEGNKYDVNGILAQASGTLTTSNGTTYNLENYVASGNYIQAANGRKIYISDITSKDPGSAKITTADGREYYLSKDSGPKVIDSTGNVLHMPPGEVLDALGGAKPTLDWSSYSDSYISTSPVAIDTPNENKGKKLLPGWLGSRLKQAGIDLGAGSVIDSVSNGRVNWTDSSGVSRTTVVNTELTDALVRAGAAQRVTTKGRSVTIQNAQSTVINNAGAVAETPNIDFGPDPGNPSDSSLPDVPLFDPAMDWGEEKPWPWADWIGALPFVDVLKSSSIDLSGATSVVSFEFSILGTSKVISYDFSQWNSLLNSMGIVIYACACWYALQLALLKRD</sequence>
<dbReference type="KEGG" id="doa:AXF15_10915"/>
<evidence type="ECO:0000313" key="2">
    <source>
        <dbReference type="EMBL" id="AMD93561.1"/>
    </source>
</evidence>
<keyword evidence="3" id="KW-1185">Reference proteome</keyword>
<feature type="transmembrane region" description="Helical" evidence="1">
    <location>
        <begin position="342"/>
        <end position="364"/>
    </location>
</feature>
<keyword evidence="1" id="KW-1133">Transmembrane helix</keyword>
<dbReference type="AlphaFoldDB" id="A0A109W6F7"/>
<evidence type="ECO:0000256" key="1">
    <source>
        <dbReference type="SAM" id="Phobius"/>
    </source>
</evidence>